<reference evidence="6 7" key="1">
    <citation type="submission" date="2022-04" db="EMBL/GenBank/DDBJ databases">
        <authorList>
            <person name="Ye Y.-Q."/>
            <person name="Du Z.-J."/>
        </authorList>
    </citation>
    <scope>NUCLEOTIDE SEQUENCE [LARGE SCALE GENOMIC DNA]</scope>
    <source>
        <strain evidence="6 7">A6E488</strain>
    </source>
</reference>
<dbReference type="CDD" id="cd08432">
    <property type="entry name" value="PBP2_GcdR_TrpI_HvrB_AmpR_like"/>
    <property type="match status" value="1"/>
</dbReference>
<dbReference type="Gene3D" id="1.10.10.10">
    <property type="entry name" value="Winged helix-like DNA-binding domain superfamily/Winged helix DNA-binding domain"/>
    <property type="match status" value="1"/>
</dbReference>
<dbReference type="EMBL" id="JALIDZ010000002">
    <property type="protein sequence ID" value="MCT8970934.1"/>
    <property type="molecule type" value="Genomic_DNA"/>
</dbReference>
<evidence type="ECO:0000259" key="5">
    <source>
        <dbReference type="PROSITE" id="PS50931"/>
    </source>
</evidence>
<dbReference type="PANTHER" id="PTHR30537">
    <property type="entry name" value="HTH-TYPE TRANSCRIPTIONAL REGULATOR"/>
    <property type="match status" value="1"/>
</dbReference>
<dbReference type="Gene3D" id="3.40.190.10">
    <property type="entry name" value="Periplasmic binding protein-like II"/>
    <property type="match status" value="2"/>
</dbReference>
<evidence type="ECO:0000256" key="1">
    <source>
        <dbReference type="ARBA" id="ARBA00009437"/>
    </source>
</evidence>
<evidence type="ECO:0000313" key="7">
    <source>
        <dbReference type="Proteomes" id="UP001320898"/>
    </source>
</evidence>
<dbReference type="PANTHER" id="PTHR30537:SF26">
    <property type="entry name" value="GLYCINE CLEAVAGE SYSTEM TRANSCRIPTIONAL ACTIVATOR"/>
    <property type="match status" value="1"/>
</dbReference>
<name>A0AAW5QVI9_9HYPH</name>
<dbReference type="InterPro" id="IPR058163">
    <property type="entry name" value="LysR-type_TF_proteobact-type"/>
</dbReference>
<dbReference type="GO" id="GO:0003700">
    <property type="term" value="F:DNA-binding transcription factor activity"/>
    <property type="evidence" value="ECO:0007669"/>
    <property type="project" value="InterPro"/>
</dbReference>
<dbReference type="SUPFAM" id="SSF53850">
    <property type="entry name" value="Periplasmic binding protein-like II"/>
    <property type="match status" value="1"/>
</dbReference>
<dbReference type="InterPro" id="IPR005119">
    <property type="entry name" value="LysR_subst-bd"/>
</dbReference>
<keyword evidence="3" id="KW-0238">DNA-binding</keyword>
<dbReference type="PROSITE" id="PS50931">
    <property type="entry name" value="HTH_LYSR"/>
    <property type="match status" value="1"/>
</dbReference>
<feature type="domain" description="HTH lysR-type" evidence="5">
    <location>
        <begin position="5"/>
        <end position="62"/>
    </location>
</feature>
<proteinExistence type="inferred from homology"/>
<dbReference type="GO" id="GO:0006351">
    <property type="term" value="P:DNA-templated transcription"/>
    <property type="evidence" value="ECO:0007669"/>
    <property type="project" value="TreeGrafter"/>
</dbReference>
<evidence type="ECO:0000256" key="4">
    <source>
        <dbReference type="ARBA" id="ARBA00023163"/>
    </source>
</evidence>
<organism evidence="6 7">
    <name type="scientific">Microbaculum marinisediminis</name>
    <dbReference type="NCBI Taxonomy" id="2931392"/>
    <lineage>
        <taxon>Bacteria</taxon>
        <taxon>Pseudomonadati</taxon>
        <taxon>Pseudomonadota</taxon>
        <taxon>Alphaproteobacteria</taxon>
        <taxon>Hyphomicrobiales</taxon>
        <taxon>Tepidamorphaceae</taxon>
        <taxon>Microbaculum</taxon>
    </lineage>
</organism>
<dbReference type="InterPro" id="IPR036388">
    <property type="entry name" value="WH-like_DNA-bd_sf"/>
</dbReference>
<dbReference type="GO" id="GO:0043565">
    <property type="term" value="F:sequence-specific DNA binding"/>
    <property type="evidence" value="ECO:0007669"/>
    <property type="project" value="TreeGrafter"/>
</dbReference>
<evidence type="ECO:0000256" key="3">
    <source>
        <dbReference type="ARBA" id="ARBA00023125"/>
    </source>
</evidence>
<evidence type="ECO:0000256" key="2">
    <source>
        <dbReference type="ARBA" id="ARBA00023015"/>
    </source>
</evidence>
<dbReference type="PRINTS" id="PR00039">
    <property type="entry name" value="HTHLYSR"/>
</dbReference>
<dbReference type="FunFam" id="1.10.10.10:FF:000001">
    <property type="entry name" value="LysR family transcriptional regulator"/>
    <property type="match status" value="1"/>
</dbReference>
<accession>A0AAW5QVI9</accession>
<dbReference type="RefSeq" id="WP_261614511.1">
    <property type="nucleotide sequence ID" value="NZ_JALIDZ010000002.1"/>
</dbReference>
<protein>
    <submittedName>
        <fullName evidence="6">LysR substrate-binding domain-containing protein</fullName>
    </submittedName>
</protein>
<evidence type="ECO:0000313" key="6">
    <source>
        <dbReference type="EMBL" id="MCT8970934.1"/>
    </source>
</evidence>
<dbReference type="InterPro" id="IPR000847">
    <property type="entry name" value="LysR_HTH_N"/>
</dbReference>
<keyword evidence="2" id="KW-0805">Transcription regulation</keyword>
<gene>
    <name evidence="6" type="ORF">MUB46_03585</name>
</gene>
<dbReference type="Pfam" id="PF00126">
    <property type="entry name" value="HTH_1"/>
    <property type="match status" value="1"/>
</dbReference>
<dbReference type="InterPro" id="IPR036390">
    <property type="entry name" value="WH_DNA-bd_sf"/>
</dbReference>
<keyword evidence="4" id="KW-0804">Transcription</keyword>
<dbReference type="Pfam" id="PF03466">
    <property type="entry name" value="LysR_substrate"/>
    <property type="match status" value="1"/>
</dbReference>
<sequence>MNDLPPLQWLVAFQRVAEHLSFTRAAAELNVTQPAMSHKIRQLEAHLGVKLFLRAGRGIALSREGEIFLSAVEDGLVRIAGASTMLSQPMPHVTIRTDAEFASFWLLPIIAQFNARHPRIVTSIVSDQGGTVPDPSSPDLDITFGDGNWPGATSHRLFYEEVFPVCSPSYLEGCGRIGSLEALARQTLLGWHTSRWDFMDWGEWFERRGARHIDSASRLIFDNYHVAMQAAVNGQGIALAWRYCLGDLLEKKLLVRPVPDTVITPRGQFLIESQTSEIPQVLQRLMQWIIDKSRDTLDEQQRMLDRH</sequence>
<comment type="similarity">
    <text evidence="1">Belongs to the LysR transcriptional regulatory family.</text>
</comment>
<dbReference type="SUPFAM" id="SSF46785">
    <property type="entry name" value="Winged helix' DNA-binding domain"/>
    <property type="match status" value="1"/>
</dbReference>
<keyword evidence="7" id="KW-1185">Reference proteome</keyword>
<dbReference type="AlphaFoldDB" id="A0AAW5QVI9"/>
<dbReference type="Proteomes" id="UP001320898">
    <property type="component" value="Unassembled WGS sequence"/>
</dbReference>
<comment type="caution">
    <text evidence="6">The sequence shown here is derived from an EMBL/GenBank/DDBJ whole genome shotgun (WGS) entry which is preliminary data.</text>
</comment>